<protein>
    <submittedName>
        <fullName evidence="1">Uncharacterized protein</fullName>
    </submittedName>
</protein>
<dbReference type="AlphaFoldDB" id="A0A5A7R041"/>
<accession>A0A5A7R041</accession>
<name>A0A5A7R041_STRAF</name>
<evidence type="ECO:0000313" key="1">
    <source>
        <dbReference type="EMBL" id="GER51050.1"/>
    </source>
</evidence>
<sequence>IPICNWNTLNGVSIWARCFFFDSVDKISHRIWFNYNPVVLGAVSMQFSGGTRSKLALLPDLDLLLEPTPMLLAFIPVDQWVAAPASDLDPGEKQPSMEIDERCEQRLRRHEYQSFSPSVNAPYGFDTSTSSFPTTTSPKIYSGSSRRTTGPIIDPVTRVELVGETLPSPCPKKWLFHHRKQRKLTELTKNQSFTSTLNPKICLSTSMRSSKFTPNKAILLLCQFELPLLIHQLDIIDLSTSISGNHSCHPLCHESFYVRLLCDPPLVVAVFSSVPDGLTRHGSSLFFVLCALVSIITAQFLNFKFGTFQTFALCKILRRECPKAPFLQLKFQRDILLETLSWH</sequence>
<keyword evidence="2" id="KW-1185">Reference proteome</keyword>
<proteinExistence type="predicted"/>
<comment type="caution">
    <text evidence="1">The sequence shown here is derived from an EMBL/GenBank/DDBJ whole genome shotgun (WGS) entry which is preliminary data.</text>
</comment>
<dbReference type="Proteomes" id="UP000325081">
    <property type="component" value="Unassembled WGS sequence"/>
</dbReference>
<gene>
    <name evidence="1" type="ORF">STAS_28398</name>
</gene>
<reference evidence="2" key="1">
    <citation type="journal article" date="2019" name="Curr. Biol.">
        <title>Genome Sequence of Striga asiatica Provides Insight into the Evolution of Plant Parasitism.</title>
        <authorList>
            <person name="Yoshida S."/>
            <person name="Kim S."/>
            <person name="Wafula E.K."/>
            <person name="Tanskanen J."/>
            <person name="Kim Y.M."/>
            <person name="Honaas L."/>
            <person name="Yang Z."/>
            <person name="Spallek T."/>
            <person name="Conn C.E."/>
            <person name="Ichihashi Y."/>
            <person name="Cheong K."/>
            <person name="Cui S."/>
            <person name="Der J.P."/>
            <person name="Gundlach H."/>
            <person name="Jiao Y."/>
            <person name="Hori C."/>
            <person name="Ishida J.K."/>
            <person name="Kasahara H."/>
            <person name="Kiba T."/>
            <person name="Kim M.S."/>
            <person name="Koo N."/>
            <person name="Laohavisit A."/>
            <person name="Lee Y.H."/>
            <person name="Lumba S."/>
            <person name="McCourt P."/>
            <person name="Mortimer J.C."/>
            <person name="Mutuku J.M."/>
            <person name="Nomura T."/>
            <person name="Sasaki-Sekimoto Y."/>
            <person name="Seto Y."/>
            <person name="Wang Y."/>
            <person name="Wakatake T."/>
            <person name="Sakakibara H."/>
            <person name="Demura T."/>
            <person name="Yamaguchi S."/>
            <person name="Yoneyama K."/>
            <person name="Manabe R.I."/>
            <person name="Nelson D.C."/>
            <person name="Schulman A.H."/>
            <person name="Timko M.P."/>
            <person name="dePamphilis C.W."/>
            <person name="Choi D."/>
            <person name="Shirasu K."/>
        </authorList>
    </citation>
    <scope>NUCLEOTIDE SEQUENCE [LARGE SCALE GENOMIC DNA]</scope>
    <source>
        <strain evidence="2">cv. UVA1</strain>
    </source>
</reference>
<feature type="non-terminal residue" evidence="1">
    <location>
        <position position="1"/>
    </location>
</feature>
<dbReference type="EMBL" id="BKCP01009416">
    <property type="protein sequence ID" value="GER51050.1"/>
    <property type="molecule type" value="Genomic_DNA"/>
</dbReference>
<organism evidence="1 2">
    <name type="scientific">Striga asiatica</name>
    <name type="common">Asiatic witchweed</name>
    <name type="synonym">Buchnera asiatica</name>
    <dbReference type="NCBI Taxonomy" id="4170"/>
    <lineage>
        <taxon>Eukaryota</taxon>
        <taxon>Viridiplantae</taxon>
        <taxon>Streptophyta</taxon>
        <taxon>Embryophyta</taxon>
        <taxon>Tracheophyta</taxon>
        <taxon>Spermatophyta</taxon>
        <taxon>Magnoliopsida</taxon>
        <taxon>eudicotyledons</taxon>
        <taxon>Gunneridae</taxon>
        <taxon>Pentapetalae</taxon>
        <taxon>asterids</taxon>
        <taxon>lamiids</taxon>
        <taxon>Lamiales</taxon>
        <taxon>Orobanchaceae</taxon>
        <taxon>Buchnereae</taxon>
        <taxon>Striga</taxon>
    </lineage>
</organism>
<evidence type="ECO:0000313" key="2">
    <source>
        <dbReference type="Proteomes" id="UP000325081"/>
    </source>
</evidence>